<keyword evidence="1" id="KW-1133">Transmembrane helix</keyword>
<feature type="transmembrane region" description="Helical" evidence="1">
    <location>
        <begin position="116"/>
        <end position="136"/>
    </location>
</feature>
<evidence type="ECO:0000256" key="1">
    <source>
        <dbReference type="SAM" id="Phobius"/>
    </source>
</evidence>
<keyword evidence="3" id="KW-1185">Reference proteome</keyword>
<proteinExistence type="predicted"/>
<dbReference type="STRING" id="1891675.B1H58_04100"/>
<evidence type="ECO:0000313" key="3">
    <source>
        <dbReference type="Proteomes" id="UP000192900"/>
    </source>
</evidence>
<dbReference type="OrthoDB" id="6613995at2"/>
<feature type="transmembrane region" description="Helical" evidence="1">
    <location>
        <begin position="60"/>
        <end position="77"/>
    </location>
</feature>
<dbReference type="AlphaFoldDB" id="A0A1W6B2I3"/>
<gene>
    <name evidence="2" type="ORF">B1H58_04100</name>
</gene>
<dbReference type="RefSeq" id="WP_085068111.1">
    <property type="nucleotide sequence ID" value="NZ_CP019706.1"/>
</dbReference>
<protein>
    <submittedName>
        <fullName evidence="2">Uncharacterized protein</fullName>
    </submittedName>
</protein>
<feature type="transmembrane region" description="Helical" evidence="1">
    <location>
        <begin position="7"/>
        <end position="29"/>
    </location>
</feature>
<dbReference type="Proteomes" id="UP000192900">
    <property type="component" value="Chromosome"/>
</dbReference>
<dbReference type="EMBL" id="CP019706">
    <property type="protein sequence ID" value="ARJ41273.1"/>
    <property type="molecule type" value="Genomic_DNA"/>
</dbReference>
<keyword evidence="1" id="KW-0472">Membrane</keyword>
<dbReference type="KEGG" id="palh:B1H58_04100"/>
<name>A0A1W6B2I3_9GAMM</name>
<sequence length="138" mass="16847">MSTEHFLFLIVVVFVIFFFISTIYAYYLYKKHLNNYEDFFKQYRQNGLYIDPISNLSSDFGFVLYYLKIAFFVRLLQDKKMYVEKGKLVDKACYEYMHNLPKEKTAWMWSWRRAHFTQALLFVTSLILGCLHSIFYHY</sequence>
<accession>A0A1W6B2I3</accession>
<organism evidence="2 3">
    <name type="scientific">Pantoea alhagi</name>
    <dbReference type="NCBI Taxonomy" id="1891675"/>
    <lineage>
        <taxon>Bacteria</taxon>
        <taxon>Pseudomonadati</taxon>
        <taxon>Pseudomonadota</taxon>
        <taxon>Gammaproteobacteria</taxon>
        <taxon>Enterobacterales</taxon>
        <taxon>Erwiniaceae</taxon>
        <taxon>Pantoea</taxon>
    </lineage>
</organism>
<keyword evidence="1" id="KW-0812">Transmembrane</keyword>
<reference evidence="2 3" key="1">
    <citation type="submission" date="2017-02" db="EMBL/GenBank/DDBJ databases">
        <title>Complete genome sequence of the drought resistance-promoting endophyte Pantoea alhagi LTYR-11Z.</title>
        <authorList>
            <person name="Zhang L."/>
        </authorList>
    </citation>
    <scope>NUCLEOTIDE SEQUENCE [LARGE SCALE GENOMIC DNA]</scope>
    <source>
        <strain evidence="2 3">LTYR-11Z</strain>
    </source>
</reference>
<evidence type="ECO:0000313" key="2">
    <source>
        <dbReference type="EMBL" id="ARJ41273.1"/>
    </source>
</evidence>